<evidence type="ECO:0000313" key="3">
    <source>
        <dbReference type="Proteomes" id="UP001500037"/>
    </source>
</evidence>
<proteinExistence type="predicted"/>
<name>A0ABN1W7L9_9ACTN</name>
<evidence type="ECO:0000256" key="1">
    <source>
        <dbReference type="SAM" id="MobiDB-lite"/>
    </source>
</evidence>
<comment type="caution">
    <text evidence="2">The sequence shown here is derived from an EMBL/GenBank/DDBJ whole genome shotgun (WGS) entry which is preliminary data.</text>
</comment>
<feature type="compositionally biased region" description="Low complexity" evidence="1">
    <location>
        <begin position="199"/>
        <end position="220"/>
    </location>
</feature>
<sequence>MSTNRPRRIDRDATELLLARATDGTKGGQGPLADLLAAAAAPATARELVGEEAAVAAFRRSAHLTAPAPRARRGRTVAGCAPSRSLAAKIAAAAHADAPPGGVAVAASTGNLPKVLGGNGPDDGPAAAPTGAPSGDGRGPAVAKPLPDTTGGASALRALCRDWRSAGQSTADPRFDPLRHAAGTSSQVDAYCGKLAATAGAGTTPDATAQSADADASAGHGKSDADPSTAAHGKSDADPSAAAHGKSDATPHPDKPTPVVVPTPTDDRGAHTHTPAPPDATPSGHTKQ</sequence>
<organism evidence="2 3">
    <name type="scientific">Kitasatospora nipponensis</name>
    <dbReference type="NCBI Taxonomy" id="258049"/>
    <lineage>
        <taxon>Bacteria</taxon>
        <taxon>Bacillati</taxon>
        <taxon>Actinomycetota</taxon>
        <taxon>Actinomycetes</taxon>
        <taxon>Kitasatosporales</taxon>
        <taxon>Streptomycetaceae</taxon>
        <taxon>Kitasatospora</taxon>
    </lineage>
</organism>
<feature type="compositionally biased region" description="Low complexity" evidence="1">
    <location>
        <begin position="122"/>
        <end position="135"/>
    </location>
</feature>
<keyword evidence="3" id="KW-1185">Reference proteome</keyword>
<evidence type="ECO:0000313" key="2">
    <source>
        <dbReference type="EMBL" id="GAA1235062.1"/>
    </source>
</evidence>
<dbReference type="RefSeq" id="WP_344441655.1">
    <property type="nucleotide sequence ID" value="NZ_BAAALF010000036.1"/>
</dbReference>
<reference evidence="2 3" key="1">
    <citation type="journal article" date="2019" name="Int. J. Syst. Evol. Microbiol.">
        <title>The Global Catalogue of Microorganisms (GCM) 10K type strain sequencing project: providing services to taxonomists for standard genome sequencing and annotation.</title>
        <authorList>
            <consortium name="The Broad Institute Genomics Platform"/>
            <consortium name="The Broad Institute Genome Sequencing Center for Infectious Disease"/>
            <person name="Wu L."/>
            <person name="Ma J."/>
        </authorList>
    </citation>
    <scope>NUCLEOTIDE SEQUENCE [LARGE SCALE GENOMIC DNA]</scope>
    <source>
        <strain evidence="2 3">JCM 13004</strain>
    </source>
</reference>
<dbReference type="EMBL" id="BAAALF010000036">
    <property type="protein sequence ID" value="GAA1235062.1"/>
    <property type="molecule type" value="Genomic_DNA"/>
</dbReference>
<feature type="region of interest" description="Disordered" evidence="1">
    <location>
        <begin position="199"/>
        <end position="288"/>
    </location>
</feature>
<dbReference type="Proteomes" id="UP001500037">
    <property type="component" value="Unassembled WGS sequence"/>
</dbReference>
<feature type="region of interest" description="Disordered" evidence="1">
    <location>
        <begin position="114"/>
        <end position="150"/>
    </location>
</feature>
<feature type="compositionally biased region" description="Basic and acidic residues" evidence="1">
    <location>
        <begin position="245"/>
        <end position="255"/>
    </location>
</feature>
<accession>A0ABN1W7L9</accession>
<protein>
    <submittedName>
        <fullName evidence="2">Uncharacterized protein</fullName>
    </submittedName>
</protein>
<gene>
    <name evidence="2" type="ORF">GCM10009665_26530</name>
</gene>